<evidence type="ECO:0000313" key="2">
    <source>
        <dbReference type="EMBL" id="KAF0882518.1"/>
    </source>
</evidence>
<dbReference type="GO" id="GO:0016020">
    <property type="term" value="C:membrane"/>
    <property type="evidence" value="ECO:0007669"/>
    <property type="project" value="UniProtKB-SubCell"/>
</dbReference>
<evidence type="ECO:0000256" key="1">
    <source>
        <dbReference type="ARBA" id="ARBA00004141"/>
    </source>
</evidence>
<name>A0A6G1B377_CROCR</name>
<comment type="subcellular location">
    <subcellularLocation>
        <location evidence="1">Membrane</location>
        <topology evidence="1">Multi-pass membrane protein</topology>
    </subcellularLocation>
</comment>
<comment type="caution">
    <text evidence="2">The sequence shown here is derived from an EMBL/GenBank/DDBJ whole genome shotgun (WGS) entry which is preliminary data.</text>
</comment>
<feature type="non-terminal residue" evidence="2">
    <location>
        <position position="1"/>
    </location>
</feature>
<keyword evidence="3" id="KW-1185">Reference proteome</keyword>
<proteinExistence type="predicted"/>
<sequence length="156" mass="17083">MVFDNLLQQVGGVRRFQHIKVTLVVLSMLLMASHNTLPPLHCPPTGTTLSQWHRSHNGTRATEPCISGYIYDHSIFPPIIMTVMRRPGLPTSLPTPIQSIFMAGILVASLMFGTSPDRSVLIWTHLQLAVSGACAAFTPNFPAYCACRFLSGMAMS</sequence>
<dbReference type="EMBL" id="VOAJ01002531">
    <property type="protein sequence ID" value="KAF0882518.1"/>
    <property type="molecule type" value="Genomic_DNA"/>
</dbReference>
<dbReference type="AlphaFoldDB" id="A0A6G1B377"/>
<accession>A0A6G1B377</accession>
<dbReference type="SUPFAM" id="SSF103473">
    <property type="entry name" value="MFS general substrate transporter"/>
    <property type="match status" value="1"/>
</dbReference>
<organism evidence="2 3">
    <name type="scientific">Crocuta crocuta</name>
    <name type="common">Spotted hyena</name>
    <dbReference type="NCBI Taxonomy" id="9678"/>
    <lineage>
        <taxon>Eukaryota</taxon>
        <taxon>Metazoa</taxon>
        <taxon>Chordata</taxon>
        <taxon>Craniata</taxon>
        <taxon>Vertebrata</taxon>
        <taxon>Euteleostomi</taxon>
        <taxon>Mammalia</taxon>
        <taxon>Eutheria</taxon>
        <taxon>Laurasiatheria</taxon>
        <taxon>Carnivora</taxon>
        <taxon>Feliformia</taxon>
        <taxon>Hyaenidae</taxon>
        <taxon>Crocuta</taxon>
    </lineage>
</organism>
<evidence type="ECO:0000313" key="3">
    <source>
        <dbReference type="Proteomes" id="UP000475037"/>
    </source>
</evidence>
<reference evidence="2 3" key="1">
    <citation type="submission" date="2019-11" db="EMBL/GenBank/DDBJ databases">
        <authorList>
            <person name="Yang C."/>
            <person name="Li F."/>
        </authorList>
    </citation>
    <scope>NUCLEOTIDE SEQUENCE [LARGE SCALE GENOMIC DNA]</scope>
    <source>
        <strain evidence="2">KB4526</strain>
        <tissue evidence="2">Muscle</tissue>
    </source>
</reference>
<feature type="non-terminal residue" evidence="2">
    <location>
        <position position="156"/>
    </location>
</feature>
<gene>
    <name evidence="2" type="primary">Slc22a6_0</name>
    <name evidence="2" type="ORF">FOF47_R02149</name>
</gene>
<dbReference type="Proteomes" id="UP000475037">
    <property type="component" value="Unassembled WGS sequence"/>
</dbReference>
<protein>
    <submittedName>
        <fullName evidence="2">S22A6 protein</fullName>
    </submittedName>
</protein>
<dbReference type="Gene3D" id="1.20.1250.20">
    <property type="entry name" value="MFS general substrate transporter like domains"/>
    <property type="match status" value="1"/>
</dbReference>
<dbReference type="InterPro" id="IPR036259">
    <property type="entry name" value="MFS_trans_sf"/>
</dbReference>